<dbReference type="AlphaFoldDB" id="A0A5B0Q4M2"/>
<keyword evidence="3" id="KW-1185">Reference proteome</keyword>
<accession>A0A5B0Q4M2</accession>
<feature type="compositionally biased region" description="Low complexity" evidence="1">
    <location>
        <begin position="116"/>
        <end position="132"/>
    </location>
</feature>
<evidence type="ECO:0000313" key="2">
    <source>
        <dbReference type="EMBL" id="KAA1108161.1"/>
    </source>
</evidence>
<evidence type="ECO:0000256" key="1">
    <source>
        <dbReference type="SAM" id="MobiDB-lite"/>
    </source>
</evidence>
<gene>
    <name evidence="2" type="primary">KAR2_1</name>
    <name evidence="2" type="ORF">PGT21_002267</name>
</gene>
<feature type="region of interest" description="Disordered" evidence="1">
    <location>
        <begin position="109"/>
        <end position="139"/>
    </location>
</feature>
<reference evidence="2 3" key="1">
    <citation type="submission" date="2019-05" db="EMBL/GenBank/DDBJ databases">
        <title>Emergence of the Ug99 lineage of the wheat stem rust pathogen through somatic hybridization.</title>
        <authorList>
            <person name="Li F."/>
            <person name="Upadhyaya N.M."/>
            <person name="Sperschneider J."/>
            <person name="Matny O."/>
            <person name="Nguyen-Phuc H."/>
            <person name="Mago R."/>
            <person name="Raley C."/>
            <person name="Miller M.E."/>
            <person name="Silverstein K.A.T."/>
            <person name="Henningsen E."/>
            <person name="Hirsch C.D."/>
            <person name="Visser B."/>
            <person name="Pretorius Z.A."/>
            <person name="Steffenson B.J."/>
            <person name="Schwessinger B."/>
            <person name="Dodds P.N."/>
            <person name="Figueroa M."/>
        </authorList>
    </citation>
    <scope>NUCLEOTIDE SEQUENCE [LARGE SCALE GENOMIC DNA]</scope>
    <source>
        <strain evidence="2">21-0</strain>
    </source>
</reference>
<dbReference type="Proteomes" id="UP000324748">
    <property type="component" value="Unassembled WGS sequence"/>
</dbReference>
<evidence type="ECO:0000313" key="3">
    <source>
        <dbReference type="Proteomes" id="UP000324748"/>
    </source>
</evidence>
<dbReference type="EMBL" id="VSWC01000028">
    <property type="protein sequence ID" value="KAA1108161.1"/>
    <property type="molecule type" value="Genomic_DNA"/>
</dbReference>
<dbReference type="Gene3D" id="3.90.640.10">
    <property type="entry name" value="Actin, Chain A, domain 4"/>
    <property type="match status" value="1"/>
</dbReference>
<comment type="caution">
    <text evidence="2">The sequence shown here is derived from an EMBL/GenBank/DDBJ whole genome shotgun (WGS) entry which is preliminary data.</text>
</comment>
<name>A0A5B0Q4M2_PUCGR</name>
<organism evidence="2 3">
    <name type="scientific">Puccinia graminis f. sp. tritici</name>
    <dbReference type="NCBI Taxonomy" id="56615"/>
    <lineage>
        <taxon>Eukaryota</taxon>
        <taxon>Fungi</taxon>
        <taxon>Dikarya</taxon>
        <taxon>Basidiomycota</taxon>
        <taxon>Pucciniomycotina</taxon>
        <taxon>Pucciniomycetes</taxon>
        <taxon>Pucciniales</taxon>
        <taxon>Pucciniaceae</taxon>
        <taxon>Puccinia</taxon>
    </lineage>
</organism>
<sequence>MLRKGPISPRNKSALPKTRSTDSNQADQNLGSVIGIDLGTTYPGVGVQERGRVDYFIQLWKRKHNGEDITTNLRTMGQLNRDVEIPKCTFSSHQSAHIEIESALTHPFECDPTQISPATSSPRPRPTTARCSSGGGGGTQAVGFSRQGTFIGLTSFTRPELTQHPASLGLLRRYHIR</sequence>
<protein>
    <submittedName>
        <fullName evidence="2">ATPase with role in protein import into the ER</fullName>
    </submittedName>
</protein>
<dbReference type="OrthoDB" id="2401965at2759"/>
<feature type="region of interest" description="Disordered" evidence="1">
    <location>
        <begin position="1"/>
        <end position="28"/>
    </location>
</feature>
<proteinExistence type="predicted"/>